<dbReference type="RefSeq" id="WP_159763811.1">
    <property type="nucleotide sequence ID" value="NZ_WUUT01000003.1"/>
</dbReference>
<dbReference type="InterPro" id="IPR058604">
    <property type="entry name" value="DUF8167_3rd"/>
</dbReference>
<proteinExistence type="predicted"/>
<feature type="compositionally biased region" description="Acidic residues" evidence="1">
    <location>
        <begin position="523"/>
        <end position="545"/>
    </location>
</feature>
<dbReference type="GO" id="GO:0006813">
    <property type="term" value="P:potassium ion transport"/>
    <property type="evidence" value="ECO:0007669"/>
    <property type="project" value="InterPro"/>
</dbReference>
<feature type="compositionally biased region" description="Acidic residues" evidence="1">
    <location>
        <begin position="551"/>
        <end position="602"/>
    </location>
</feature>
<dbReference type="Proteomes" id="UP000466535">
    <property type="component" value="Unassembled WGS sequence"/>
</dbReference>
<sequence length="722" mass="75595">MSVALTTVSTVESAASITTQLLGIGAMATLPAAVAALVYRSTAEDRIPAWLAVAVGVSVVALYLGTAPALEVLLEETDPSQLAAALFDIGALGLAVGGAALGRAVGDLFGVEVLVWSPTQESADGVSQLAQTVGQVTTVSLPPTVEDAPGYDPVPRRVKEDLGGSQFVFPRGLTVDELEERLTEQLRSDYGIGVADISFDEYGDVESLAVGTRAAGIGATLPPATNAVAVRADPGFSASTGDIVQVWEPESMERVCTGELRGTAGEVVTIAIDAADTPRVDPTRRYRLVTLPVNDRPDREFASLLRAAEETFSTVTVEAGSPLHGMAVGAIALTITAIRPDDGDPVPFPGDEYRLAPGDLLFVIATPGELRRLEAGATALDPSIASSEALDSDQAPPEEGIQTGEPTATAREEPTGADGLPASDEQAPGETSEREPTASDPDESSEEPIAGKAGSDSFKEIKANFEETDPGDTTEATAETAEGSTSESADGDSTSFDELKSEFESGEADWEDDAQKQQPQTDATDEEDDLPDSDDIEIAFAEDGDDKTGDEQTDDELVGLDEAEISFEDDDSESDEREDDGGDGELVGLDEAEISFEDDDSESGLGGVDIDDDLQGEDGDSISDDIGDLEFEEESGEDVSELDLSEEEGLFSDVEEESDSDADDGGKDEEESADDEEGDDDDEDSSGGGTSFAQLKEEFESGEADWEDDVSDSPGGDMRLDE</sequence>
<feature type="transmembrane region" description="Helical" evidence="2">
    <location>
        <begin position="20"/>
        <end position="39"/>
    </location>
</feature>
<dbReference type="InterPro" id="IPR006037">
    <property type="entry name" value="RCK_C"/>
</dbReference>
<dbReference type="Gene3D" id="3.30.70.1450">
    <property type="entry name" value="Regulator of K+ conductance, C-terminal domain"/>
    <property type="match status" value="1"/>
</dbReference>
<protein>
    <submittedName>
        <fullName evidence="4">Potassium transporter TrkA</fullName>
    </submittedName>
</protein>
<evidence type="ECO:0000256" key="1">
    <source>
        <dbReference type="SAM" id="MobiDB-lite"/>
    </source>
</evidence>
<dbReference type="Pfam" id="PF26503">
    <property type="entry name" value="DUF8167_3rd"/>
    <property type="match status" value="1"/>
</dbReference>
<feature type="compositionally biased region" description="Low complexity" evidence="1">
    <location>
        <begin position="473"/>
        <end position="488"/>
    </location>
</feature>
<dbReference type="GO" id="GO:0008324">
    <property type="term" value="F:monoatomic cation transmembrane transporter activity"/>
    <property type="evidence" value="ECO:0007669"/>
    <property type="project" value="InterPro"/>
</dbReference>
<dbReference type="EMBL" id="WUUT01000003">
    <property type="protein sequence ID" value="MXR51667.1"/>
    <property type="molecule type" value="Genomic_DNA"/>
</dbReference>
<evidence type="ECO:0000313" key="4">
    <source>
        <dbReference type="EMBL" id="MXR51667.1"/>
    </source>
</evidence>
<dbReference type="InterPro" id="IPR036721">
    <property type="entry name" value="RCK_C_sf"/>
</dbReference>
<dbReference type="Pfam" id="PF02080">
    <property type="entry name" value="TrkA_C"/>
    <property type="match status" value="1"/>
</dbReference>
<dbReference type="SUPFAM" id="SSF116726">
    <property type="entry name" value="TrkA C-terminal domain-like"/>
    <property type="match status" value="1"/>
</dbReference>
<dbReference type="OrthoDB" id="205214at2157"/>
<feature type="transmembrane region" description="Helical" evidence="2">
    <location>
        <begin position="51"/>
        <end position="70"/>
    </location>
</feature>
<feature type="region of interest" description="Disordered" evidence="1">
    <location>
        <begin position="387"/>
        <end position="722"/>
    </location>
</feature>
<name>A0A6B0T3K1_9EURY</name>
<keyword evidence="2" id="KW-1133">Transmembrane helix</keyword>
<dbReference type="Pfam" id="PF26502">
    <property type="entry name" value="DUF8167_2nd"/>
    <property type="match status" value="1"/>
</dbReference>
<dbReference type="InterPro" id="IPR058603">
    <property type="entry name" value="DUF8167_2nd"/>
</dbReference>
<comment type="caution">
    <text evidence="4">The sequence shown here is derived from an EMBL/GenBank/DDBJ whole genome shotgun (WGS) entry which is preliminary data.</text>
</comment>
<feature type="domain" description="RCK C-terminal" evidence="3">
    <location>
        <begin position="299"/>
        <end position="379"/>
    </location>
</feature>
<dbReference type="AlphaFoldDB" id="A0A6B0T3K1"/>
<dbReference type="Pfam" id="PF26501">
    <property type="entry name" value="DUF8167"/>
    <property type="match status" value="1"/>
</dbReference>
<feature type="compositionally biased region" description="Acidic residues" evidence="1">
    <location>
        <begin position="700"/>
        <end position="711"/>
    </location>
</feature>
<dbReference type="PROSITE" id="PS51202">
    <property type="entry name" value="RCK_C"/>
    <property type="match status" value="1"/>
</dbReference>
<organism evidence="4 5">
    <name type="scientific">Halovenus carboxidivorans</name>
    <dbReference type="NCBI Taxonomy" id="2692199"/>
    <lineage>
        <taxon>Archaea</taxon>
        <taxon>Methanobacteriati</taxon>
        <taxon>Methanobacteriota</taxon>
        <taxon>Stenosarchaea group</taxon>
        <taxon>Halobacteria</taxon>
        <taxon>Halobacteriales</taxon>
        <taxon>Haloarculaceae</taxon>
        <taxon>Halovenus</taxon>
    </lineage>
</organism>
<accession>A0A6B0T3K1</accession>
<evidence type="ECO:0000259" key="3">
    <source>
        <dbReference type="PROSITE" id="PS51202"/>
    </source>
</evidence>
<evidence type="ECO:0000256" key="2">
    <source>
        <dbReference type="SAM" id="Phobius"/>
    </source>
</evidence>
<keyword evidence="2" id="KW-0812">Transmembrane</keyword>
<keyword evidence="2" id="KW-0472">Membrane</keyword>
<keyword evidence="5" id="KW-1185">Reference proteome</keyword>
<feature type="compositionally biased region" description="Acidic residues" evidence="1">
    <location>
        <begin position="609"/>
        <end position="685"/>
    </location>
</feature>
<evidence type="ECO:0000313" key="5">
    <source>
        <dbReference type="Proteomes" id="UP000466535"/>
    </source>
</evidence>
<gene>
    <name evidence="4" type="ORF">GRX03_08630</name>
</gene>
<reference evidence="4 5" key="1">
    <citation type="submission" date="2019-12" db="EMBL/GenBank/DDBJ databases">
        <title>Isolation and characterization of three novel carbon monoxide-oxidizing members of Halobacteria from salione crusts and soils.</title>
        <authorList>
            <person name="Myers M.R."/>
            <person name="King G.M."/>
        </authorList>
    </citation>
    <scope>NUCLEOTIDE SEQUENCE [LARGE SCALE GENOMIC DNA]</scope>
    <source>
        <strain evidence="4 5">WSH3</strain>
    </source>
</reference>
<dbReference type="InterPro" id="IPR058480">
    <property type="entry name" value="DUF8167_N"/>
</dbReference>